<organism evidence="1 2">
    <name type="scientific">Lentinula edodes</name>
    <name type="common">Shiitake mushroom</name>
    <name type="synonym">Lentinus edodes</name>
    <dbReference type="NCBI Taxonomy" id="5353"/>
    <lineage>
        <taxon>Eukaryota</taxon>
        <taxon>Fungi</taxon>
        <taxon>Dikarya</taxon>
        <taxon>Basidiomycota</taxon>
        <taxon>Agaricomycotina</taxon>
        <taxon>Agaricomycetes</taxon>
        <taxon>Agaricomycetidae</taxon>
        <taxon>Agaricales</taxon>
        <taxon>Marasmiineae</taxon>
        <taxon>Omphalotaceae</taxon>
        <taxon>Lentinula</taxon>
    </lineage>
</organism>
<comment type="caution">
    <text evidence="1">The sequence shown here is derived from an EMBL/GenBank/DDBJ whole genome shotgun (WGS) entry which is preliminary data.</text>
</comment>
<dbReference type="Proteomes" id="UP000188533">
    <property type="component" value="Unassembled WGS sequence"/>
</dbReference>
<dbReference type="EMBL" id="BDGU01000317">
    <property type="protein sequence ID" value="GAW06380.1"/>
    <property type="molecule type" value="Genomic_DNA"/>
</dbReference>
<evidence type="ECO:0000313" key="1">
    <source>
        <dbReference type="EMBL" id="GAW06380.1"/>
    </source>
</evidence>
<evidence type="ECO:0000313" key="2">
    <source>
        <dbReference type="Proteomes" id="UP000188533"/>
    </source>
</evidence>
<dbReference type="AlphaFoldDB" id="A0A1Q3EGT1"/>
<reference evidence="1 2" key="2">
    <citation type="submission" date="2017-02" db="EMBL/GenBank/DDBJ databases">
        <title>A genome survey and senescence transcriptome analysis in Lentinula edodes.</title>
        <authorList>
            <person name="Sakamoto Y."/>
            <person name="Nakade K."/>
            <person name="Sato S."/>
            <person name="Yoshida Y."/>
            <person name="Miyazaki K."/>
            <person name="Natsume S."/>
            <person name="Konno N."/>
        </authorList>
    </citation>
    <scope>NUCLEOTIDE SEQUENCE [LARGE SCALE GENOMIC DNA]</scope>
    <source>
        <strain evidence="1 2">NBRC 111202</strain>
    </source>
</reference>
<name>A0A1Q3EGT1_LENED</name>
<accession>A0A1Q3EGT1</accession>
<protein>
    <submittedName>
        <fullName evidence="1">Uncharacterized protein</fullName>
    </submittedName>
</protein>
<gene>
    <name evidence="1" type="ORF">LENED_008304</name>
</gene>
<sequence length="127" mass="14547">MGLGCGVLFMSILRSWLNVARRSSALSYHLEHIPSFTELVFGQRSKIWEVLSLTINLSVSHLSSLKSRCHFPPPSARYVFSCVSQNANIEVHIDFTHPFISYRSGLSFKLRKAQFRTRKSPYLNTEL</sequence>
<keyword evidence="2" id="KW-1185">Reference proteome</keyword>
<proteinExistence type="predicted"/>
<reference evidence="1 2" key="1">
    <citation type="submission" date="2016-08" db="EMBL/GenBank/DDBJ databases">
        <authorList>
            <consortium name="Lentinula edodes genome sequencing consortium"/>
            <person name="Sakamoto Y."/>
            <person name="Nakade K."/>
            <person name="Sato S."/>
            <person name="Yoshida Y."/>
            <person name="Miyazaki K."/>
            <person name="Natsume S."/>
            <person name="Konno N."/>
        </authorList>
    </citation>
    <scope>NUCLEOTIDE SEQUENCE [LARGE SCALE GENOMIC DNA]</scope>
    <source>
        <strain evidence="1 2">NBRC 111202</strain>
    </source>
</reference>